<accession>A0AAV1B2K8</accession>
<dbReference type="AlphaFoldDB" id="A0AAV1B2K8"/>
<proteinExistence type="predicted"/>
<keyword evidence="3" id="KW-1185">Reference proteome</keyword>
<feature type="transmembrane region" description="Helical" evidence="1">
    <location>
        <begin position="811"/>
        <end position="834"/>
    </location>
</feature>
<evidence type="ECO:0008006" key="4">
    <source>
        <dbReference type="Google" id="ProtNLM"/>
    </source>
</evidence>
<organism evidence="2 3">
    <name type="scientific">Vicia faba</name>
    <name type="common">Broad bean</name>
    <name type="synonym">Faba vulgaris</name>
    <dbReference type="NCBI Taxonomy" id="3906"/>
    <lineage>
        <taxon>Eukaryota</taxon>
        <taxon>Viridiplantae</taxon>
        <taxon>Streptophyta</taxon>
        <taxon>Embryophyta</taxon>
        <taxon>Tracheophyta</taxon>
        <taxon>Spermatophyta</taxon>
        <taxon>Magnoliopsida</taxon>
        <taxon>eudicotyledons</taxon>
        <taxon>Gunneridae</taxon>
        <taxon>Pentapetalae</taxon>
        <taxon>rosids</taxon>
        <taxon>fabids</taxon>
        <taxon>Fabales</taxon>
        <taxon>Fabaceae</taxon>
        <taxon>Papilionoideae</taxon>
        <taxon>50 kb inversion clade</taxon>
        <taxon>NPAAA clade</taxon>
        <taxon>Hologalegina</taxon>
        <taxon>IRL clade</taxon>
        <taxon>Fabeae</taxon>
        <taxon>Vicia</taxon>
    </lineage>
</organism>
<dbReference type="GO" id="GO:0030003">
    <property type="term" value="P:intracellular monoatomic cation homeostasis"/>
    <property type="evidence" value="ECO:0007669"/>
    <property type="project" value="TreeGrafter"/>
</dbReference>
<reference evidence="2 3" key="1">
    <citation type="submission" date="2023-01" db="EMBL/GenBank/DDBJ databases">
        <authorList>
            <person name="Kreplak J."/>
        </authorList>
    </citation>
    <scope>NUCLEOTIDE SEQUENCE [LARGE SCALE GENOMIC DNA]</scope>
</reference>
<dbReference type="GO" id="GO:0005743">
    <property type="term" value="C:mitochondrial inner membrane"/>
    <property type="evidence" value="ECO:0007669"/>
    <property type="project" value="InterPro"/>
</dbReference>
<keyword evidence="1" id="KW-0472">Membrane</keyword>
<evidence type="ECO:0000256" key="1">
    <source>
        <dbReference type="SAM" id="Phobius"/>
    </source>
</evidence>
<keyword evidence="1" id="KW-1133">Transmembrane helix</keyword>
<protein>
    <recommendedName>
        <fullName evidence="4">LETM1-like protein</fullName>
    </recommendedName>
</protein>
<dbReference type="PANTHER" id="PTHR14009:SF9">
    <property type="entry name" value="LETM1-LIKE PROTEIN"/>
    <property type="match status" value="1"/>
</dbReference>
<name>A0AAV1B2K8_VICFA</name>
<evidence type="ECO:0000313" key="2">
    <source>
        <dbReference type="EMBL" id="CAI8614882.1"/>
    </source>
</evidence>
<evidence type="ECO:0000313" key="3">
    <source>
        <dbReference type="Proteomes" id="UP001157006"/>
    </source>
</evidence>
<dbReference type="PANTHER" id="PTHR14009">
    <property type="entry name" value="LEUCINE ZIPPER-EF-HAND CONTAINING TRANSMEMBRANE PROTEIN"/>
    <property type="match status" value="1"/>
</dbReference>
<dbReference type="Proteomes" id="UP001157006">
    <property type="component" value="Chromosome 5"/>
</dbReference>
<dbReference type="InterPro" id="IPR044202">
    <property type="entry name" value="LETM1/MDM38-like"/>
</dbReference>
<dbReference type="EMBL" id="OX451740">
    <property type="protein sequence ID" value="CAI8614882.1"/>
    <property type="molecule type" value="Genomic_DNA"/>
</dbReference>
<sequence length="878" mass="98480">MAVKLRHCNFPSPSSSNSWFSKEQRNADAKALNLNLNLHCQLVNNGRSSKTRCFLHRALFWNSENVLVGYRKYSLISCRPRRKVKELLFAASDDGVTVNEDSRDSGGSNATDLEKIKVKLNRPMVNDENFCEGLLQSLYDAARIFELEIKEQNSLSKLPWFSINWFGVDRVEWEKTLSYQAAVYSLLQAASELSSQSDGRDKNVNVFVQRSLLRLSAPLESLIREKLSAKQPKAYDWFWSKQVPVVVASFINKIEGSGKDICGGLSSASDVSLLMLALTSIAVIIKVGPAKLSCSQFFSMSTEITGSLMDLLVDLIPISQAYSSVRDAGLCREFLVHFGARAAACGGKIEQGSLEVVFWVNIAQRQLQKAINKERIWSRLTTSESIEVLEKDLAIFGFFIALGRSTRSFLLSNGFNTLDEQVDDFLRHLIVGSVVYYPELSSVSSYQLYVEVVCEELDWLPFYPGNTNTAKQLHMHKSKHEGPPNAEAVPQALDICSHWMQSFIKYSTWLESPSNVKADRYLSIGHKKLLECMEVRMLKDKTLEICANKTVERSAVHSSAIVSDSFDEVLQNVEEVVLRLESLLRELYASSASSRKENLKAAYSVLEKIRKLKKEAEFIEASFRAKADSLQESHNPVGAKQEYFKEKSRKSANVDRSKKYIGKSQGFRNDFVQDNIIELFTSNEDILDPEASDVHRFKNLRNELVELEGRVKKSAYESVKDDELGLMDDGAGHSDDAGVVQMVQIQKEGDIIKKSLSKLKETGTDIWQGTQLLAIDAAAATVLVRRTIMGDELTEKEKKALKRTLTDMASVIPIGILMLLPVTAVGHAAMLAAIKKYVPALIPSTYAPERLDILRQLEKMKQMTPSDMGSDKEVNEFN</sequence>
<gene>
    <name evidence="2" type="ORF">VFH_V151520</name>
</gene>
<keyword evidence="1" id="KW-0812">Transmembrane</keyword>